<evidence type="ECO:0000313" key="2">
    <source>
        <dbReference type="EMBL" id="CAB5034306.1"/>
    </source>
</evidence>
<keyword evidence="1" id="KW-1133">Transmembrane helix</keyword>
<accession>A0A6J7RZX6</accession>
<feature type="transmembrane region" description="Helical" evidence="1">
    <location>
        <begin position="186"/>
        <end position="209"/>
    </location>
</feature>
<name>A0A6J7RZX6_9ZZZZ</name>
<dbReference type="EMBL" id="CAFBPM010000060">
    <property type="protein sequence ID" value="CAB5034306.1"/>
    <property type="molecule type" value="Genomic_DNA"/>
</dbReference>
<proteinExistence type="predicted"/>
<keyword evidence="1" id="KW-0472">Membrane</keyword>
<organism evidence="2">
    <name type="scientific">freshwater metagenome</name>
    <dbReference type="NCBI Taxonomy" id="449393"/>
    <lineage>
        <taxon>unclassified sequences</taxon>
        <taxon>metagenomes</taxon>
        <taxon>ecological metagenomes</taxon>
    </lineage>
</organism>
<gene>
    <name evidence="2" type="ORF">UFOPK4112_02008</name>
</gene>
<reference evidence="2" key="1">
    <citation type="submission" date="2020-05" db="EMBL/GenBank/DDBJ databases">
        <authorList>
            <person name="Chiriac C."/>
            <person name="Salcher M."/>
            <person name="Ghai R."/>
            <person name="Kavagutti S V."/>
        </authorList>
    </citation>
    <scope>NUCLEOTIDE SEQUENCE</scope>
</reference>
<evidence type="ECO:0000256" key="1">
    <source>
        <dbReference type="SAM" id="Phobius"/>
    </source>
</evidence>
<dbReference type="AlphaFoldDB" id="A0A6J7RZX6"/>
<keyword evidence="1" id="KW-0812">Transmembrane</keyword>
<protein>
    <submittedName>
        <fullName evidence="2">Unannotated protein</fullName>
    </submittedName>
</protein>
<sequence length="219" mass="25321">MNIQIRLMAIAIFFVLLTGLSALYLLNSVQRAEDTALQEQQLLFSATLAIEEAHTQFKIQIQEWKNLLLRGKNLQAYETYLGAFNRQSNLVQEHLATARIAFDSNSQPQINELIIRHKKLAETYLKTLNNAKLDTLNNIEILDKSIQGIDRPFDNLFPELIKNLSRSFQNKTLQDNQKHAEASQHYILWISFCVIISTLFIIASFWTAIKTTRKDNFNH</sequence>